<dbReference type="InterPro" id="IPR035986">
    <property type="entry name" value="PKD_dom_sf"/>
</dbReference>
<dbReference type="SUPFAM" id="SSF49299">
    <property type="entry name" value="PKD domain"/>
    <property type="match status" value="1"/>
</dbReference>
<feature type="domain" description="PKD/Chitinase" evidence="4">
    <location>
        <begin position="614"/>
        <end position="696"/>
    </location>
</feature>
<dbReference type="GO" id="GO:0007156">
    <property type="term" value="P:homophilic cell adhesion via plasma membrane adhesion molecules"/>
    <property type="evidence" value="ECO:0007669"/>
    <property type="project" value="TreeGrafter"/>
</dbReference>
<dbReference type="InterPro" id="IPR050958">
    <property type="entry name" value="Cell_Adh-Cytoskel_Orgn"/>
</dbReference>
<feature type="transmembrane region" description="Helical" evidence="3">
    <location>
        <begin position="786"/>
        <end position="808"/>
    </location>
</feature>
<evidence type="ECO:0000313" key="5">
    <source>
        <dbReference type="EMBL" id="BBE41758.1"/>
    </source>
</evidence>
<keyword evidence="3" id="KW-0472">Membrane</keyword>
<dbReference type="SUPFAM" id="SSF48726">
    <property type="entry name" value="Immunoglobulin"/>
    <property type="match status" value="1"/>
</dbReference>
<dbReference type="KEGG" id="ccai:NAS2_0367"/>
<proteinExistence type="predicted"/>
<name>A0A4P2VKK5_9ARCH</name>
<keyword evidence="5" id="KW-0378">Hydrolase</keyword>
<dbReference type="InterPro" id="IPR007981">
    <property type="entry name" value="Peptidase_A5"/>
</dbReference>
<accession>A0A4P2VKK5</accession>
<dbReference type="PANTHER" id="PTHR45080:SF8">
    <property type="entry name" value="IG-LIKE DOMAIN-CONTAINING PROTEIN"/>
    <property type="match status" value="1"/>
</dbReference>
<dbReference type="GO" id="GO:0016787">
    <property type="term" value="F:hydrolase activity"/>
    <property type="evidence" value="ECO:0007669"/>
    <property type="project" value="UniProtKB-KW"/>
</dbReference>
<dbReference type="GO" id="GO:0050808">
    <property type="term" value="P:synapse organization"/>
    <property type="evidence" value="ECO:0007669"/>
    <property type="project" value="TreeGrafter"/>
</dbReference>
<dbReference type="EC" id="3.4.23.42" evidence="5"/>
<evidence type="ECO:0000313" key="6">
    <source>
        <dbReference type="Proteomes" id="UP000509448"/>
    </source>
</evidence>
<reference evidence="5 6" key="1">
    <citation type="journal article" date="2019" name="ISME J.">
        <title>Isolation and characterization of a thermophilic sulfur- and iron-reducing thaumarchaeote from a terrestrial acidic hot spring.</title>
        <authorList>
            <person name="Kato S."/>
            <person name="Itoh T."/>
            <person name="Yuki M."/>
            <person name="Nagamori M."/>
            <person name="Ohnishi M."/>
            <person name="Uematsu K."/>
            <person name="Suzuki K."/>
            <person name="Takashina T."/>
            <person name="Ohkuma M."/>
        </authorList>
    </citation>
    <scope>NUCLEOTIDE SEQUENCE [LARGE SCALE GENOMIC DNA]</scope>
    <source>
        <strain evidence="5 6">NAS-02</strain>
    </source>
</reference>
<dbReference type="Pfam" id="PF05317">
    <property type="entry name" value="Thermopsin"/>
    <property type="match status" value="1"/>
</dbReference>
<dbReference type="EMBL" id="AP018732">
    <property type="protein sequence ID" value="BBE41758.1"/>
    <property type="molecule type" value="Genomic_DNA"/>
</dbReference>
<dbReference type="AlphaFoldDB" id="A0A4P2VKK5"/>
<organism evidence="5 6">
    <name type="scientific">Conexivisphaera calida</name>
    <dbReference type="NCBI Taxonomy" id="1874277"/>
    <lineage>
        <taxon>Archaea</taxon>
        <taxon>Nitrososphaerota</taxon>
        <taxon>Conexivisphaeria</taxon>
        <taxon>Conexivisphaerales</taxon>
        <taxon>Conexivisphaeraceae</taxon>
        <taxon>Conexivisphaera</taxon>
    </lineage>
</organism>
<dbReference type="CDD" id="cd00146">
    <property type="entry name" value="PKD"/>
    <property type="match status" value="2"/>
</dbReference>
<evidence type="ECO:0000256" key="3">
    <source>
        <dbReference type="SAM" id="Phobius"/>
    </source>
</evidence>
<keyword evidence="3" id="KW-1133">Transmembrane helix</keyword>
<dbReference type="SMART" id="SM00089">
    <property type="entry name" value="PKD"/>
    <property type="match status" value="3"/>
</dbReference>
<feature type="domain" description="PKD/Chitinase" evidence="4">
    <location>
        <begin position="528"/>
        <end position="612"/>
    </location>
</feature>
<keyword evidence="1" id="KW-0732">Signal</keyword>
<gene>
    <name evidence="5" type="ORF">NAS2_0367</name>
</gene>
<dbReference type="Proteomes" id="UP000509448">
    <property type="component" value="Chromosome"/>
</dbReference>
<keyword evidence="6" id="KW-1185">Reference proteome</keyword>
<dbReference type="GO" id="GO:0005886">
    <property type="term" value="C:plasma membrane"/>
    <property type="evidence" value="ECO:0007669"/>
    <property type="project" value="TreeGrafter"/>
</dbReference>
<sequence>MAALVFAVALSALPVISAGHHMAIPSVGSSSSMGAMTLVRGAGADPSGSTTLSPGQYFSQQITVYTGMNVTFDVSSSVPVDVYLMTSYQFSEFESTGSSSSVYSAEGTQVSGDVGPLYGGTYYLVVNDDVSSQEASVSYEISTVPVDVYEYHSSLPAPIGIADYGVLNSSGVLHPYRIIYEEAIGTATIYSLGAYNPSPPSGISPYGASLQLNVVLQVNTTSGDFVYWLQDVPGFWTNNETMYVSDNIWNMTSSPSYMANGTVTGNGAVYTWGNGEYYEYSTNTFTYSYPLGIRLAIAYSYSSSGVIVRFGYQVGGGQLVWYDAATIHEQGVTSAYLLVDGYGMTPSGNYYDAELVFGGEGNGEQTHFTRMNSTLLMEYVLPNGSVVYPPALYGFGSNTAETADDLSAVLANGYPAVVVGSGNFAPLWYSVSAPSFSAAMAVRPGEVDAGMEIPVQFASSISNGVAPYTYYFYLNGSLAYNITTYHTQYNGTVYLPPAAAGRYVLQVEVVDAVENEANSSAYVEVNPVPTVHISASSGVTDVGVPVSFSSSIHGGTPPYTYTWYLDGQPVGSSGNYTLTPASPGAYSLRVVVLDSAGYSVSSNVINISVNPDPIVSMYLSTNVTDVGIPVQLGALVRGGTPPYTYTWYLDGQPVGSSGNYTLNPTSQGTYYPYVVVTDSVGYNVSTSPAPITVNPDPTVSISVNASSNNFLYSNDIAAASSSVRGGTPPYTYVWYLNGVPIANTTSPQYTYVLTTMGRNVLQLKVEDSAGYVAQSSEVTVDFTYNYLNIGLIAAIIAAAAAIAAVAIGRRRAHA</sequence>
<dbReference type="PANTHER" id="PTHR45080">
    <property type="entry name" value="CONTACTIN 5"/>
    <property type="match status" value="1"/>
</dbReference>
<evidence type="ECO:0000256" key="1">
    <source>
        <dbReference type="ARBA" id="ARBA00022729"/>
    </source>
</evidence>
<keyword evidence="2" id="KW-1015">Disulfide bond</keyword>
<dbReference type="InterPro" id="IPR036179">
    <property type="entry name" value="Ig-like_dom_sf"/>
</dbReference>
<feature type="domain" description="PKD/Chitinase" evidence="4">
    <location>
        <begin position="707"/>
        <end position="783"/>
    </location>
</feature>
<evidence type="ECO:0000256" key="2">
    <source>
        <dbReference type="ARBA" id="ARBA00023157"/>
    </source>
</evidence>
<dbReference type="InterPro" id="IPR013783">
    <property type="entry name" value="Ig-like_fold"/>
</dbReference>
<dbReference type="Gene3D" id="2.60.40.10">
    <property type="entry name" value="Immunoglobulins"/>
    <property type="match status" value="2"/>
</dbReference>
<dbReference type="InterPro" id="IPR022409">
    <property type="entry name" value="PKD/Chitinase_dom"/>
</dbReference>
<protein>
    <submittedName>
        <fullName evidence="5">Thermopsin</fullName>
        <ecNumber evidence="5">3.4.23.42</ecNumber>
    </submittedName>
</protein>
<keyword evidence="3" id="KW-0812">Transmembrane</keyword>
<evidence type="ECO:0000259" key="4">
    <source>
        <dbReference type="SMART" id="SM00089"/>
    </source>
</evidence>